<feature type="compositionally biased region" description="Basic and acidic residues" evidence="1">
    <location>
        <begin position="315"/>
        <end position="370"/>
    </location>
</feature>
<sequence length="481" mass="55303">MALFTKKDLGLLLPDDVPGDPVSLRYTNTREETEVFKPLKPKVDPSVKVARYRAGQVPKFAHGYEEERGFVTASRQVRRVVPTAKAPIKTGPVLQRGRKRVEAEVVRCSSGNTKGKTDVNETERALRDEEEDGASGQDVAKALQDSSSDEEEDSDIDRRRRLLRSKAKSRCDQSKEKSGPAEMEERGKRQYVEAQVVKQSVAVAPVAGTQDDHSASSGSSSSEYETDTDESEPGEELMKPIFVPKKARGTLKSQDELAAEEERREKRELEKLEARKMESRRMVAEELRREQDTASKCDETNGEMPDDADGLDPAQEYRDWELREMRRIKRDRDRKQQRRKEESETLRRRNMSEEARAAEDAKLKKHEPKEKKKLKFMQKYYHKGAFYVDDDSIRSKDDVRKRDATEATLEDKFDKEMLPAVMQVKNFGRAGRTKYTHLADQDTSRRDSLWACDDGIREKYKSRLGGMKDIDGSTKRRRRKE</sequence>
<feature type="compositionally biased region" description="Basic residues" evidence="1">
    <location>
        <begin position="159"/>
        <end position="168"/>
    </location>
</feature>
<feature type="compositionally biased region" description="Acidic residues" evidence="1">
    <location>
        <begin position="300"/>
        <end position="310"/>
    </location>
</feature>
<organism evidence="3 4">
    <name type="scientific">Hyaloperonospora brassicae</name>
    <name type="common">Brassica downy mildew</name>
    <name type="synonym">Peronospora brassicae</name>
    <dbReference type="NCBI Taxonomy" id="162125"/>
    <lineage>
        <taxon>Eukaryota</taxon>
        <taxon>Sar</taxon>
        <taxon>Stramenopiles</taxon>
        <taxon>Oomycota</taxon>
        <taxon>Peronosporomycetes</taxon>
        <taxon>Peronosporales</taxon>
        <taxon>Peronosporaceae</taxon>
        <taxon>Hyaloperonospora</taxon>
    </lineage>
</organism>
<feature type="domain" description="Micro-fibrillar-associated protein 1 C-terminal" evidence="2">
    <location>
        <begin position="229"/>
        <end position="443"/>
    </location>
</feature>
<evidence type="ECO:0000256" key="1">
    <source>
        <dbReference type="SAM" id="MobiDB-lite"/>
    </source>
</evidence>
<keyword evidence="4" id="KW-1185">Reference proteome</keyword>
<dbReference type="InterPro" id="IPR009730">
    <property type="entry name" value="MFAP1_C"/>
</dbReference>
<feature type="compositionally biased region" description="Basic and acidic residues" evidence="1">
    <location>
        <begin position="169"/>
        <end position="190"/>
    </location>
</feature>
<feature type="region of interest" description="Disordered" evidence="1">
    <location>
        <begin position="105"/>
        <end position="190"/>
    </location>
</feature>
<reference evidence="3" key="1">
    <citation type="submission" date="2022-12" db="EMBL/GenBank/DDBJ databases">
        <authorList>
            <person name="Webb A."/>
        </authorList>
    </citation>
    <scope>NUCLEOTIDE SEQUENCE</scope>
    <source>
        <strain evidence="3">Hp1</strain>
    </source>
</reference>
<dbReference type="PANTHER" id="PTHR15327">
    <property type="entry name" value="MICROFIBRIL-ASSOCIATED PROTEIN"/>
    <property type="match status" value="1"/>
</dbReference>
<feature type="compositionally biased region" description="Basic and acidic residues" evidence="1">
    <location>
        <begin position="115"/>
        <end position="127"/>
    </location>
</feature>
<feature type="region of interest" description="Disordered" evidence="1">
    <location>
        <begin position="202"/>
        <end position="371"/>
    </location>
</feature>
<gene>
    <name evidence="3" type="ORF">HBR001_LOCUS921</name>
</gene>
<dbReference type="InterPro" id="IPR033194">
    <property type="entry name" value="MFAP1"/>
</dbReference>
<evidence type="ECO:0000259" key="2">
    <source>
        <dbReference type="Pfam" id="PF06991"/>
    </source>
</evidence>
<feature type="compositionally biased region" description="Acidic residues" evidence="1">
    <location>
        <begin position="224"/>
        <end position="235"/>
    </location>
</feature>
<protein>
    <recommendedName>
        <fullName evidence="2">Micro-fibrillar-associated protein 1 C-terminal domain-containing protein</fullName>
    </recommendedName>
</protein>
<dbReference type="AlphaFoldDB" id="A0AAV0T5D2"/>
<comment type="caution">
    <text evidence="3">The sequence shown here is derived from an EMBL/GenBank/DDBJ whole genome shotgun (WGS) entry which is preliminary data.</text>
</comment>
<evidence type="ECO:0000313" key="4">
    <source>
        <dbReference type="Proteomes" id="UP001162031"/>
    </source>
</evidence>
<feature type="compositionally biased region" description="Basic and acidic residues" evidence="1">
    <location>
        <begin position="260"/>
        <end position="299"/>
    </location>
</feature>
<dbReference type="EMBL" id="CANTFL010000086">
    <property type="protein sequence ID" value="CAI5712817.1"/>
    <property type="molecule type" value="Genomic_DNA"/>
</dbReference>
<dbReference type="Pfam" id="PF06991">
    <property type="entry name" value="MFAP1"/>
    <property type="match status" value="1"/>
</dbReference>
<evidence type="ECO:0000313" key="3">
    <source>
        <dbReference type="EMBL" id="CAI5712817.1"/>
    </source>
</evidence>
<name>A0AAV0T5D2_HYABA</name>
<dbReference type="Proteomes" id="UP001162031">
    <property type="component" value="Unassembled WGS sequence"/>
</dbReference>
<accession>A0AAV0T5D2</accession>
<proteinExistence type="predicted"/>